<dbReference type="Pfam" id="PF00849">
    <property type="entry name" value="PseudoU_synth_2"/>
    <property type="match status" value="1"/>
</dbReference>
<evidence type="ECO:0000313" key="5">
    <source>
        <dbReference type="EMBL" id="KUG29126.1"/>
    </source>
</evidence>
<keyword evidence="2" id="KW-0413">Isomerase</keyword>
<name>A0A0W8G7P6_9ZZZZ</name>
<dbReference type="Gene3D" id="3.10.290.10">
    <property type="entry name" value="RNA-binding S4 domain"/>
    <property type="match status" value="1"/>
</dbReference>
<organism evidence="5">
    <name type="scientific">hydrocarbon metagenome</name>
    <dbReference type="NCBI Taxonomy" id="938273"/>
    <lineage>
        <taxon>unclassified sequences</taxon>
        <taxon>metagenomes</taxon>
        <taxon>ecological metagenomes</taxon>
    </lineage>
</organism>
<dbReference type="AlphaFoldDB" id="A0A0W8G7P6"/>
<dbReference type="SMART" id="SM00363">
    <property type="entry name" value="S4"/>
    <property type="match status" value="1"/>
</dbReference>
<sequence>MGEKVALVGVEEAEAGRKLVDFLKRRAGKDVPTSALMRWIRTGQVRVDGRRAGPYDRVAGGQTIRIPPFRPGEKESGGGMARDADARPLPPVVFEGDGLLILAKPAGLPVQPGTGHADSVQARLAAAFPGAAFIPAPVHRLDKDTSGLLVAATTHLAAREASQAFREGGVEKDYLAWVHGTWRLCAPGETVPLRDRLAKTGPAGCEKVQAGQDTGHEALALATLLAATPERSLLRLRLVTGKTHQLRVQLASRGHPILGDAKYGPPGRGHGGTGLCLHCWRLALLGKSFELPPPFSGELAVPPGLLTAP</sequence>
<dbReference type="EC" id="4.2.1.70" evidence="5"/>
<protein>
    <submittedName>
        <fullName evidence="5">Ribosomal large subunit pseudouridine synthase c</fullName>
        <ecNumber evidence="5">4.2.1.70</ecNumber>
    </submittedName>
</protein>
<dbReference type="SUPFAM" id="SSF55120">
    <property type="entry name" value="Pseudouridine synthase"/>
    <property type="match status" value="1"/>
</dbReference>
<dbReference type="CDD" id="cd02869">
    <property type="entry name" value="PseudoU_synth_RluA_like"/>
    <property type="match status" value="1"/>
</dbReference>
<dbReference type="GO" id="GO:0009982">
    <property type="term" value="F:pseudouridine synthase activity"/>
    <property type="evidence" value="ECO:0007669"/>
    <property type="project" value="InterPro"/>
</dbReference>
<dbReference type="GO" id="GO:0003723">
    <property type="term" value="F:RNA binding"/>
    <property type="evidence" value="ECO:0007669"/>
    <property type="project" value="InterPro"/>
</dbReference>
<dbReference type="InterPro" id="IPR002942">
    <property type="entry name" value="S4_RNA-bd"/>
</dbReference>
<dbReference type="InterPro" id="IPR020103">
    <property type="entry name" value="PsdUridine_synth_cat_dom_sf"/>
</dbReference>
<feature type="domain" description="RNA-binding S4" evidence="4">
    <location>
        <begin position="18"/>
        <end position="76"/>
    </location>
</feature>
<dbReference type="PANTHER" id="PTHR21600:SF87">
    <property type="entry name" value="RNA PSEUDOURIDYLATE SYNTHASE DOMAIN-CONTAINING PROTEIN 1"/>
    <property type="match status" value="1"/>
</dbReference>
<evidence type="ECO:0000256" key="2">
    <source>
        <dbReference type="ARBA" id="ARBA00023235"/>
    </source>
</evidence>
<evidence type="ECO:0000256" key="1">
    <source>
        <dbReference type="ARBA" id="ARBA00010876"/>
    </source>
</evidence>
<evidence type="ECO:0000256" key="3">
    <source>
        <dbReference type="SAM" id="MobiDB-lite"/>
    </source>
</evidence>
<feature type="compositionally biased region" description="Basic and acidic residues" evidence="3">
    <location>
        <begin position="71"/>
        <end position="82"/>
    </location>
</feature>
<comment type="caution">
    <text evidence="5">The sequence shown here is derived from an EMBL/GenBank/DDBJ whole genome shotgun (WGS) entry which is preliminary data.</text>
</comment>
<dbReference type="InterPro" id="IPR036986">
    <property type="entry name" value="S4_RNA-bd_sf"/>
</dbReference>
<feature type="region of interest" description="Disordered" evidence="3">
    <location>
        <begin position="51"/>
        <end position="82"/>
    </location>
</feature>
<dbReference type="CDD" id="cd00165">
    <property type="entry name" value="S4"/>
    <property type="match status" value="1"/>
</dbReference>
<proteinExistence type="inferred from homology"/>
<dbReference type="PROSITE" id="PS01129">
    <property type="entry name" value="PSI_RLU"/>
    <property type="match status" value="1"/>
</dbReference>
<dbReference type="Gene3D" id="3.30.2350.10">
    <property type="entry name" value="Pseudouridine synthase"/>
    <property type="match status" value="1"/>
</dbReference>
<dbReference type="PANTHER" id="PTHR21600">
    <property type="entry name" value="MITOCHONDRIAL RNA PSEUDOURIDINE SYNTHASE"/>
    <property type="match status" value="1"/>
</dbReference>
<dbReference type="InterPro" id="IPR050188">
    <property type="entry name" value="RluA_PseudoU_synthase"/>
</dbReference>
<dbReference type="InterPro" id="IPR006224">
    <property type="entry name" value="PsdUridine_synth_RluA-like_CS"/>
</dbReference>
<accession>A0A0W8G7P6</accession>
<dbReference type="EMBL" id="LNQE01000128">
    <property type="protein sequence ID" value="KUG29126.1"/>
    <property type="molecule type" value="Genomic_DNA"/>
</dbReference>
<gene>
    <name evidence="5" type="ORF">ASZ90_000994</name>
</gene>
<dbReference type="PROSITE" id="PS50889">
    <property type="entry name" value="S4"/>
    <property type="match status" value="1"/>
</dbReference>
<comment type="similarity">
    <text evidence="1">Belongs to the pseudouridine synthase RluA family.</text>
</comment>
<evidence type="ECO:0000259" key="4">
    <source>
        <dbReference type="SMART" id="SM00363"/>
    </source>
</evidence>
<dbReference type="GO" id="GO:0004730">
    <property type="term" value="F:pseudouridylate synthase activity"/>
    <property type="evidence" value="ECO:0007669"/>
    <property type="project" value="UniProtKB-EC"/>
</dbReference>
<dbReference type="InterPro" id="IPR006145">
    <property type="entry name" value="PsdUridine_synth_RsuA/RluA"/>
</dbReference>
<reference evidence="5" key="1">
    <citation type="journal article" date="2015" name="Proc. Natl. Acad. Sci. U.S.A.">
        <title>Networks of energetic and metabolic interactions define dynamics in microbial communities.</title>
        <authorList>
            <person name="Embree M."/>
            <person name="Liu J.K."/>
            <person name="Al-Bassam M.M."/>
            <person name="Zengler K."/>
        </authorList>
    </citation>
    <scope>NUCLEOTIDE SEQUENCE</scope>
</reference>
<dbReference type="GO" id="GO:0000455">
    <property type="term" value="P:enzyme-directed rRNA pseudouridine synthesis"/>
    <property type="evidence" value="ECO:0007669"/>
    <property type="project" value="TreeGrafter"/>
</dbReference>
<keyword evidence="5" id="KW-0456">Lyase</keyword>